<feature type="DNA-binding region" description="H-T-H motif" evidence="4">
    <location>
        <begin position="33"/>
        <end position="52"/>
    </location>
</feature>
<protein>
    <recommendedName>
        <fullName evidence="5">HTH tetR-type domain-containing protein</fullName>
    </recommendedName>
</protein>
<dbReference type="PROSITE" id="PS01081">
    <property type="entry name" value="HTH_TETR_1"/>
    <property type="match status" value="1"/>
</dbReference>
<dbReference type="Pfam" id="PF14246">
    <property type="entry name" value="TetR_C_7"/>
    <property type="match status" value="1"/>
</dbReference>
<name>A0A0M2Q4J3_PROHO</name>
<dbReference type="STRING" id="317619.GCA_000332315_04103"/>
<evidence type="ECO:0000313" key="6">
    <source>
        <dbReference type="EMBL" id="KKJ01502.1"/>
    </source>
</evidence>
<evidence type="ECO:0000256" key="3">
    <source>
        <dbReference type="ARBA" id="ARBA00023163"/>
    </source>
</evidence>
<dbReference type="InterPro" id="IPR036271">
    <property type="entry name" value="Tet_transcr_reg_TetR-rel_C_sf"/>
</dbReference>
<dbReference type="InterPro" id="IPR001647">
    <property type="entry name" value="HTH_TetR"/>
</dbReference>
<dbReference type="SUPFAM" id="SSF46689">
    <property type="entry name" value="Homeodomain-like"/>
    <property type="match status" value="1"/>
</dbReference>
<dbReference type="RefSeq" id="WP_016925565.1">
    <property type="nucleotide sequence ID" value="NZ_KB235941.1"/>
</dbReference>
<dbReference type="Gene3D" id="1.10.357.10">
    <property type="entry name" value="Tetracycline Repressor, domain 2"/>
    <property type="match status" value="1"/>
</dbReference>
<keyword evidence="2 4" id="KW-0238">DNA-binding</keyword>
<dbReference type="PROSITE" id="PS50977">
    <property type="entry name" value="HTH_TETR_2"/>
    <property type="match status" value="1"/>
</dbReference>
<dbReference type="PANTHER" id="PTHR30055">
    <property type="entry name" value="HTH-TYPE TRANSCRIPTIONAL REGULATOR RUTR"/>
    <property type="match status" value="1"/>
</dbReference>
<evidence type="ECO:0000256" key="1">
    <source>
        <dbReference type="ARBA" id="ARBA00023015"/>
    </source>
</evidence>
<dbReference type="eggNOG" id="COG1309">
    <property type="taxonomic scope" value="Bacteria"/>
</dbReference>
<dbReference type="AlphaFoldDB" id="A0A0M2Q4J3"/>
<dbReference type="GO" id="GO:0000976">
    <property type="term" value="F:transcription cis-regulatory region binding"/>
    <property type="evidence" value="ECO:0007669"/>
    <property type="project" value="TreeGrafter"/>
</dbReference>
<evidence type="ECO:0000256" key="4">
    <source>
        <dbReference type="PROSITE-ProRule" id="PRU00335"/>
    </source>
</evidence>
<proteinExistence type="predicted"/>
<evidence type="ECO:0000259" key="5">
    <source>
        <dbReference type="PROSITE" id="PS50977"/>
    </source>
</evidence>
<dbReference type="GO" id="GO:0003700">
    <property type="term" value="F:DNA-binding transcription factor activity"/>
    <property type="evidence" value="ECO:0007669"/>
    <property type="project" value="TreeGrafter"/>
</dbReference>
<feature type="domain" description="HTH tetR-type" evidence="5">
    <location>
        <begin position="10"/>
        <end position="70"/>
    </location>
</feature>
<keyword evidence="1" id="KW-0805">Transcription regulation</keyword>
<keyword evidence="7" id="KW-1185">Reference proteome</keyword>
<gene>
    <name evidence="6" type="ORF">PROH_04100</name>
</gene>
<dbReference type="Pfam" id="PF00440">
    <property type="entry name" value="TetR_N"/>
    <property type="match status" value="1"/>
</dbReference>
<dbReference type="GO" id="GO:0045892">
    <property type="term" value="P:negative regulation of DNA-templated transcription"/>
    <property type="evidence" value="ECO:0007669"/>
    <property type="project" value="UniProtKB-ARBA"/>
</dbReference>
<dbReference type="PANTHER" id="PTHR30055:SF234">
    <property type="entry name" value="HTH-TYPE TRANSCRIPTIONAL REGULATOR BETI"/>
    <property type="match status" value="1"/>
</dbReference>
<dbReference type="InterPro" id="IPR009057">
    <property type="entry name" value="Homeodomain-like_sf"/>
</dbReference>
<evidence type="ECO:0000313" key="7">
    <source>
        <dbReference type="Proteomes" id="UP000034681"/>
    </source>
</evidence>
<dbReference type="FunFam" id="1.10.10.60:FF:000141">
    <property type="entry name" value="TetR family transcriptional regulator"/>
    <property type="match status" value="1"/>
</dbReference>
<organism evidence="6 7">
    <name type="scientific">Prochlorothrix hollandica PCC 9006 = CALU 1027</name>
    <dbReference type="NCBI Taxonomy" id="317619"/>
    <lineage>
        <taxon>Bacteria</taxon>
        <taxon>Bacillati</taxon>
        <taxon>Cyanobacteriota</taxon>
        <taxon>Cyanophyceae</taxon>
        <taxon>Prochlorotrichales</taxon>
        <taxon>Prochlorotrichaceae</taxon>
        <taxon>Prochlorothrix</taxon>
    </lineage>
</organism>
<dbReference type="SUPFAM" id="SSF48498">
    <property type="entry name" value="Tetracyclin repressor-like, C-terminal domain"/>
    <property type="match status" value="1"/>
</dbReference>
<evidence type="ECO:0000256" key="2">
    <source>
        <dbReference type="ARBA" id="ARBA00023125"/>
    </source>
</evidence>
<dbReference type="EMBL" id="AJTX02000002">
    <property type="protein sequence ID" value="KKJ01502.1"/>
    <property type="molecule type" value="Genomic_DNA"/>
</dbReference>
<dbReference type="InterPro" id="IPR050109">
    <property type="entry name" value="HTH-type_TetR-like_transc_reg"/>
</dbReference>
<comment type="caution">
    <text evidence="6">The sequence shown here is derived from an EMBL/GenBank/DDBJ whole genome shotgun (WGS) entry which is preliminary data.</text>
</comment>
<accession>A0A0M2Q4J3</accession>
<dbReference type="Proteomes" id="UP000034681">
    <property type="component" value="Unassembled WGS sequence"/>
</dbReference>
<keyword evidence="3" id="KW-0804">Transcription</keyword>
<dbReference type="InterPro" id="IPR039536">
    <property type="entry name" value="TetR_C_Proteobacteria"/>
</dbReference>
<sequence length="200" mass="22201">MAIEPSAPKPSKAELIQAAALQEFLKTGYMGTSLDRIAKVAQVSKPTLYSHFKDKASLFEAVVQHQLQGLQQDINVLPLDLDRHNDPQVLLTTILNGLLDRMLTNTDHHHDVIRLMLGESGRFPGLAQGMVRSIHKPVIERLSHLLATHPAISCPNPHLTASTLLGSLIYYTMTQHMLQSASILPLDRESYVKNLVSLIF</sequence>
<dbReference type="InterPro" id="IPR023772">
    <property type="entry name" value="DNA-bd_HTH_TetR-type_CS"/>
</dbReference>
<reference evidence="6" key="1">
    <citation type="submission" date="2012-04" db="EMBL/GenBank/DDBJ databases">
        <authorList>
            <person name="Borisov I.G."/>
            <person name="Ivanikova N.V."/>
            <person name="Pinevich A.V."/>
        </authorList>
    </citation>
    <scope>NUCLEOTIDE SEQUENCE</scope>
    <source>
        <strain evidence="6">CALU 1027</strain>
    </source>
</reference>
<dbReference type="PRINTS" id="PR00455">
    <property type="entry name" value="HTHTETR"/>
</dbReference>